<dbReference type="InterPro" id="IPR029060">
    <property type="entry name" value="PIN-like_dom_sf"/>
</dbReference>
<comment type="function">
    <text evidence="5">Toxic component of a toxin-antitoxin (TA) system. An RNase.</text>
</comment>
<keyword evidence="5" id="KW-0800">Toxin</keyword>
<protein>
    <recommendedName>
        <fullName evidence="5">Ribonuclease VapC</fullName>
        <shortName evidence="5">RNase VapC</shortName>
        <ecNumber evidence="5">3.1.-.-</ecNumber>
    </recommendedName>
    <alternativeName>
        <fullName evidence="5">Toxin VapC</fullName>
    </alternativeName>
</protein>
<dbReference type="InterPro" id="IPR022907">
    <property type="entry name" value="VapC_family"/>
</dbReference>
<evidence type="ECO:0000256" key="2">
    <source>
        <dbReference type="ARBA" id="ARBA00022722"/>
    </source>
</evidence>
<dbReference type="Gene3D" id="3.40.50.1010">
    <property type="entry name" value="5'-nuclease"/>
    <property type="match status" value="1"/>
</dbReference>
<feature type="binding site" evidence="5">
    <location>
        <position position="106"/>
    </location>
    <ligand>
        <name>Mg(2+)</name>
        <dbReference type="ChEBI" id="CHEBI:18420"/>
    </ligand>
</feature>
<dbReference type="GO" id="GO:0090729">
    <property type="term" value="F:toxin activity"/>
    <property type="evidence" value="ECO:0007669"/>
    <property type="project" value="UniProtKB-KW"/>
</dbReference>
<name>H5STH1_ACEAU</name>
<evidence type="ECO:0000313" key="7">
    <source>
        <dbReference type="EMBL" id="BAL59821.1"/>
    </source>
</evidence>
<dbReference type="GO" id="GO:0000287">
    <property type="term" value="F:magnesium ion binding"/>
    <property type="evidence" value="ECO:0007669"/>
    <property type="project" value="UniProtKB-UniRule"/>
</dbReference>
<sequence length="137" mass="15959">MPAHEIFVDTSAWIALTVEDDAHHEAARRVYPELLQSYRRLVTTNLVIAETYILLRKTAGYAPALLFLEMVMTSSRIEKVFSTAEHEVKAYELLKKYQDHDFSFTDAVSFVVMKERKIREAFTFDQHFRIAGYQLIP</sequence>
<gene>
    <name evidence="5" type="primary">vapC</name>
    <name evidence="7" type="ORF">HGMM_OP4C457</name>
</gene>
<dbReference type="GO" id="GO:0016075">
    <property type="term" value="P:rRNA catabolic process"/>
    <property type="evidence" value="ECO:0007669"/>
    <property type="project" value="TreeGrafter"/>
</dbReference>
<dbReference type="PANTHER" id="PTHR42188">
    <property type="entry name" value="23S RRNA-SPECIFIC ENDONUCLEASE VAPC20"/>
    <property type="match status" value="1"/>
</dbReference>
<reference evidence="7" key="1">
    <citation type="journal article" date="2005" name="Environ. Microbiol.">
        <title>Genetic and functional properties of uncultivated thermophilic crenarchaeotes from a subsurface gold mine as revealed by analysis of genome fragments.</title>
        <authorList>
            <person name="Nunoura T."/>
            <person name="Hirayama H."/>
            <person name="Takami H."/>
            <person name="Oida H."/>
            <person name="Nishi S."/>
            <person name="Shimamura S."/>
            <person name="Suzuki Y."/>
            <person name="Inagaki F."/>
            <person name="Takai K."/>
            <person name="Nealson K.H."/>
            <person name="Horikoshi K."/>
        </authorList>
    </citation>
    <scope>NUCLEOTIDE SEQUENCE</scope>
</reference>
<comment type="cofactor">
    <cofactor evidence="5">
        <name>Mg(2+)</name>
        <dbReference type="ChEBI" id="CHEBI:18420"/>
    </cofactor>
</comment>
<feature type="binding site" evidence="5">
    <location>
        <position position="9"/>
    </location>
    <ligand>
        <name>Mg(2+)</name>
        <dbReference type="ChEBI" id="CHEBI:18420"/>
    </ligand>
</feature>
<dbReference type="PANTHER" id="PTHR42188:SF1">
    <property type="entry name" value="23S RRNA-SPECIFIC ENDONUCLEASE VAPC20"/>
    <property type="match status" value="1"/>
</dbReference>
<keyword evidence="1 5" id="KW-1277">Toxin-antitoxin system</keyword>
<keyword evidence="2 5" id="KW-0540">Nuclease</keyword>
<dbReference type="InterPro" id="IPR002716">
    <property type="entry name" value="PIN_dom"/>
</dbReference>
<dbReference type="HAMAP" id="MF_00265">
    <property type="entry name" value="VapC_Nob1"/>
    <property type="match status" value="1"/>
</dbReference>
<keyword evidence="4 5" id="KW-0378">Hydrolase</keyword>
<dbReference type="AlphaFoldDB" id="H5STH1"/>
<dbReference type="Pfam" id="PF01850">
    <property type="entry name" value="PIN"/>
    <property type="match status" value="1"/>
</dbReference>
<dbReference type="SUPFAM" id="SSF88723">
    <property type="entry name" value="PIN domain-like"/>
    <property type="match status" value="1"/>
</dbReference>
<accession>H5STH1</accession>
<evidence type="ECO:0000259" key="6">
    <source>
        <dbReference type="Pfam" id="PF01850"/>
    </source>
</evidence>
<dbReference type="EMBL" id="AP011803">
    <property type="protein sequence ID" value="BAL59821.1"/>
    <property type="molecule type" value="Genomic_DNA"/>
</dbReference>
<feature type="domain" description="PIN" evidence="6">
    <location>
        <begin position="6"/>
        <end position="129"/>
    </location>
</feature>
<keyword evidence="5" id="KW-0460">Magnesium</keyword>
<evidence type="ECO:0000256" key="4">
    <source>
        <dbReference type="ARBA" id="ARBA00022801"/>
    </source>
</evidence>
<evidence type="ECO:0000256" key="5">
    <source>
        <dbReference type="HAMAP-Rule" id="MF_00265"/>
    </source>
</evidence>
<keyword evidence="3 5" id="KW-0479">Metal-binding</keyword>
<dbReference type="GO" id="GO:0004521">
    <property type="term" value="F:RNA endonuclease activity"/>
    <property type="evidence" value="ECO:0007669"/>
    <property type="project" value="InterPro"/>
</dbReference>
<dbReference type="EC" id="3.1.-.-" evidence="5"/>
<reference evidence="7" key="2">
    <citation type="journal article" date="2012" name="PLoS ONE">
        <title>A Deeply Branching Thermophilic Bacterium with an Ancient Acetyl-CoA Pathway Dominates a Subsurface Ecosystem.</title>
        <authorList>
            <person name="Takami H."/>
            <person name="Noguchi H."/>
            <person name="Takaki Y."/>
            <person name="Uchiyama I."/>
            <person name="Toyoda A."/>
            <person name="Nishi S."/>
            <person name="Chee G.-J."/>
            <person name="Arai W."/>
            <person name="Nunoura T."/>
            <person name="Itoh T."/>
            <person name="Hattori M."/>
            <person name="Takai K."/>
        </authorList>
    </citation>
    <scope>NUCLEOTIDE SEQUENCE</scope>
</reference>
<organism evidence="7">
    <name type="scientific">Acetithermum autotrophicum</name>
    <dbReference type="NCBI Taxonomy" id="1446466"/>
    <lineage>
        <taxon>Bacteria</taxon>
        <taxon>Candidatus Bipolaricaulota</taxon>
        <taxon>Candidatus Acetithermum</taxon>
    </lineage>
</organism>
<comment type="similarity">
    <text evidence="5">Belongs to the PINc/VapC protein family.</text>
</comment>
<dbReference type="GO" id="GO:0016787">
    <property type="term" value="F:hydrolase activity"/>
    <property type="evidence" value="ECO:0007669"/>
    <property type="project" value="UniProtKB-KW"/>
</dbReference>
<proteinExistence type="inferred from homology"/>
<evidence type="ECO:0000256" key="3">
    <source>
        <dbReference type="ARBA" id="ARBA00022723"/>
    </source>
</evidence>
<dbReference type="InterPro" id="IPR039018">
    <property type="entry name" value="VapC20-like"/>
</dbReference>
<evidence type="ECO:0000256" key="1">
    <source>
        <dbReference type="ARBA" id="ARBA00022649"/>
    </source>
</evidence>